<accession>A0A1I2A6S4</accession>
<keyword evidence="1" id="KW-0378">Hydrolase</keyword>
<dbReference type="InterPro" id="IPR024404">
    <property type="entry name" value="Lipid-bd_put"/>
</dbReference>
<reference evidence="1 2" key="1">
    <citation type="submission" date="2016-10" db="EMBL/GenBank/DDBJ databases">
        <authorList>
            <person name="de Groot N.N."/>
        </authorList>
    </citation>
    <scope>NUCLEOTIDE SEQUENCE [LARGE SCALE GENOMIC DNA]</scope>
    <source>
        <strain evidence="1 2">CGMCC 1.9156</strain>
    </source>
</reference>
<organism evidence="1 2">
    <name type="scientific">Sunxiuqinia elliptica</name>
    <dbReference type="NCBI Taxonomy" id="655355"/>
    <lineage>
        <taxon>Bacteria</taxon>
        <taxon>Pseudomonadati</taxon>
        <taxon>Bacteroidota</taxon>
        <taxon>Bacteroidia</taxon>
        <taxon>Marinilabiliales</taxon>
        <taxon>Prolixibacteraceae</taxon>
        <taxon>Sunxiuqinia</taxon>
    </lineage>
</organism>
<evidence type="ECO:0000313" key="1">
    <source>
        <dbReference type="EMBL" id="SFE39621.1"/>
    </source>
</evidence>
<name>A0A1I2A6S4_9BACT</name>
<dbReference type="STRING" id="655355.SAMN05216283_10139"/>
<dbReference type="InterPro" id="IPR038668">
    <property type="entry name" value="Lipid-bd_sf"/>
</dbReference>
<evidence type="ECO:0000313" key="2">
    <source>
        <dbReference type="Proteomes" id="UP000198964"/>
    </source>
</evidence>
<dbReference type="Proteomes" id="UP000198964">
    <property type="component" value="Unassembled WGS sequence"/>
</dbReference>
<gene>
    <name evidence="1" type="ORF">SAMN05216283_10139</name>
</gene>
<keyword evidence="2" id="KW-1185">Reference proteome</keyword>
<dbReference type="EMBL" id="FONW01000001">
    <property type="protein sequence ID" value="SFE39621.1"/>
    <property type="molecule type" value="Genomic_DNA"/>
</dbReference>
<sequence length="172" mass="19437">MNRIYLYAIIFSFFGILSGCQEDPEIWDSSTADFDGNWYVQYNHETLGEDPFGEGLTTLYTYNTASNDGAEIWFTDEGGFWDYKVRIPVNQASLTFGSTSEVTSIIDGYEIKVIVNNGKIIKNAVELPSGAIVDSIYFEVWFEDLQDATEIENDKLIVGGHRKSGFEEDEPH</sequence>
<dbReference type="Gene3D" id="2.40.128.220">
    <property type="match status" value="1"/>
</dbReference>
<dbReference type="Pfam" id="PF12888">
    <property type="entry name" value="Lipid_bd"/>
    <property type="match status" value="1"/>
</dbReference>
<dbReference type="RefSeq" id="WP_093917804.1">
    <property type="nucleotide sequence ID" value="NZ_FONW01000001.1"/>
</dbReference>
<dbReference type="GO" id="GO:0016787">
    <property type="term" value="F:hydrolase activity"/>
    <property type="evidence" value="ECO:0007669"/>
    <property type="project" value="UniProtKB-KW"/>
</dbReference>
<dbReference type="PROSITE" id="PS51257">
    <property type="entry name" value="PROKAR_LIPOPROTEIN"/>
    <property type="match status" value="1"/>
</dbReference>
<dbReference type="AlphaFoldDB" id="A0A1I2A6S4"/>
<proteinExistence type="predicted"/>
<protein>
    <submittedName>
        <fullName evidence="1">Lipid-binding putative hydrolase</fullName>
    </submittedName>
</protein>